<dbReference type="Proteomes" id="UP000001733">
    <property type="component" value="Chromosome"/>
</dbReference>
<keyword evidence="4" id="KW-0482">Metalloprotease</keyword>
<dbReference type="InterPro" id="IPR002510">
    <property type="entry name" value="Metalloprtase-TldD/E_N"/>
</dbReference>
<dbReference type="GO" id="GO:0005829">
    <property type="term" value="C:cytosol"/>
    <property type="evidence" value="ECO:0007669"/>
    <property type="project" value="TreeGrafter"/>
</dbReference>
<dbReference type="AlphaFoldDB" id="B5YCM8"/>
<dbReference type="InterPro" id="IPR045569">
    <property type="entry name" value="Metalloprtase-TldD/E_C"/>
</dbReference>
<evidence type="ECO:0000256" key="2">
    <source>
        <dbReference type="ARBA" id="ARBA00022670"/>
    </source>
</evidence>
<dbReference type="InterPro" id="IPR035068">
    <property type="entry name" value="TldD/PmbA_N"/>
</dbReference>
<dbReference type="PaxDb" id="309799-DICTH_0404"/>
<proteinExistence type="inferred from homology"/>
<evidence type="ECO:0000259" key="5">
    <source>
        <dbReference type="Pfam" id="PF01523"/>
    </source>
</evidence>
<evidence type="ECO:0000259" key="6">
    <source>
        <dbReference type="Pfam" id="PF19289"/>
    </source>
</evidence>
<evidence type="ECO:0000259" key="7">
    <source>
        <dbReference type="Pfam" id="PF19290"/>
    </source>
</evidence>
<gene>
    <name evidence="8" type="ordered locus">DICTH_0404</name>
</gene>
<comment type="similarity">
    <text evidence="1">Belongs to the peptidase U62 family.</text>
</comment>
<dbReference type="PANTHER" id="PTHR30624:SF0">
    <property type="entry name" value="METALLOPROTEASE SLR0863"/>
    <property type="match status" value="1"/>
</dbReference>
<reference evidence="8 9" key="1">
    <citation type="journal article" date="2014" name="Genome Announc.">
        <title>Complete Genome Sequence of the Extreme Thermophile Dictyoglomus thermophilum H-6-12.</title>
        <authorList>
            <person name="Coil D.A."/>
            <person name="Badger J.H."/>
            <person name="Forberger H.C."/>
            <person name="Riggs F."/>
            <person name="Madupu R."/>
            <person name="Fedorova N."/>
            <person name="Ward N."/>
            <person name="Robb F.T."/>
            <person name="Eisen J.A."/>
        </authorList>
    </citation>
    <scope>NUCLEOTIDE SEQUENCE [LARGE SCALE GENOMIC DNA]</scope>
    <source>
        <strain evidence="9">ATCC 35947 / DSM 3960 / H-6-12</strain>
    </source>
</reference>
<dbReference type="Gene3D" id="3.30.2290.10">
    <property type="entry name" value="PmbA/TldD superfamily"/>
    <property type="match status" value="1"/>
</dbReference>
<dbReference type="InterPro" id="IPR051463">
    <property type="entry name" value="Peptidase_U62_metallo"/>
</dbReference>
<dbReference type="PANTHER" id="PTHR30624">
    <property type="entry name" value="UNCHARACTERIZED PROTEIN TLDD AND PMBA"/>
    <property type="match status" value="1"/>
</dbReference>
<dbReference type="InterPro" id="IPR025502">
    <property type="entry name" value="TldD"/>
</dbReference>
<keyword evidence="3" id="KW-0378">Hydrolase</keyword>
<feature type="domain" description="Metalloprotease TldD/E C-terminal" evidence="6">
    <location>
        <begin position="235"/>
        <end position="466"/>
    </location>
</feature>
<dbReference type="SUPFAM" id="SSF111283">
    <property type="entry name" value="Putative modulator of DNA gyrase, PmbA/TldD"/>
    <property type="match status" value="1"/>
</dbReference>
<evidence type="ECO:0000256" key="4">
    <source>
        <dbReference type="ARBA" id="ARBA00023049"/>
    </source>
</evidence>
<dbReference type="Pfam" id="PF19290">
    <property type="entry name" value="PmbA_TldD_2nd"/>
    <property type="match status" value="1"/>
</dbReference>
<keyword evidence="9" id="KW-1185">Reference proteome</keyword>
<sequence>MTLRKSKGKEAKRRMFDVLRGLISKVSADYVDIRYEKMSETKIVLNNREIFQLGTNTGDGFVVRILKNGGFSSVAFTRIEDAEKALKICLENAELISKNSKKKVRLAEVEVVKDTFIPNLKEDPRAVSIDEKLELLMHYNEIPLKFENITTNMQYTEVVREKYFVSSEGTEIREDLITTGIRGMLISRDGSLVQNVRVGIGGSDGFYRLRNREEEFEKKTKIVLDLLKAEPVIGGVYNVILNPDMTGVFTHEAFGHFSEADLIEDNPSMRERMKIGAKLGNDILTIIDDPTIPNQLGFYKYDDEGVRARRTYLLKDGVLVGRLHSRRTAAEFGEPVTGHCVAEDYRYPPIVRMGNIFIEPKDKSFEELLELLGDGLYILDAKGGQTSGENFTFGAQYAFEVKNGKIGKLLRDINISGNLYKTLMDIVAIGKDFELSEVGGCGKGQLNIRSCHGGPHILVKNVVIGGVK</sequence>
<dbReference type="HOGENOM" id="CLU_026425_1_2_0"/>
<evidence type="ECO:0000313" key="9">
    <source>
        <dbReference type="Proteomes" id="UP000001733"/>
    </source>
</evidence>
<dbReference type="eggNOG" id="COG0312">
    <property type="taxonomic scope" value="Bacteria"/>
</dbReference>
<dbReference type="GO" id="GO:0008237">
    <property type="term" value="F:metallopeptidase activity"/>
    <property type="evidence" value="ECO:0007669"/>
    <property type="project" value="UniProtKB-KW"/>
</dbReference>
<feature type="domain" description="Metalloprotease TldD/E N-terminal" evidence="5">
    <location>
        <begin position="31"/>
        <end position="94"/>
    </location>
</feature>
<dbReference type="GO" id="GO:0006508">
    <property type="term" value="P:proteolysis"/>
    <property type="evidence" value="ECO:0007669"/>
    <property type="project" value="UniProtKB-KW"/>
</dbReference>
<accession>B5YCM8</accession>
<evidence type="ECO:0000256" key="3">
    <source>
        <dbReference type="ARBA" id="ARBA00022801"/>
    </source>
</evidence>
<organism evidence="8 9">
    <name type="scientific">Dictyoglomus thermophilum (strain ATCC 35947 / DSM 3960 / H-6-12)</name>
    <dbReference type="NCBI Taxonomy" id="309799"/>
    <lineage>
        <taxon>Bacteria</taxon>
        <taxon>Pseudomonadati</taxon>
        <taxon>Dictyoglomota</taxon>
        <taxon>Dictyoglomia</taxon>
        <taxon>Dictyoglomales</taxon>
        <taxon>Dictyoglomaceae</taxon>
        <taxon>Dictyoglomus</taxon>
    </lineage>
</organism>
<keyword evidence="2" id="KW-0645">Protease</keyword>
<dbReference type="Pfam" id="PF19289">
    <property type="entry name" value="PmbA_TldD_3rd"/>
    <property type="match status" value="1"/>
</dbReference>
<dbReference type="PIRSF" id="PIRSF004919">
    <property type="entry name" value="TldD"/>
    <property type="match status" value="1"/>
</dbReference>
<dbReference type="KEGG" id="dth:DICTH_0404"/>
<name>B5YCM8_DICT6</name>
<evidence type="ECO:0000313" key="8">
    <source>
        <dbReference type="EMBL" id="ACI18595.1"/>
    </source>
</evidence>
<dbReference type="InterPro" id="IPR045570">
    <property type="entry name" value="Metalloprtase-TldD/E_cen_dom"/>
</dbReference>
<dbReference type="Pfam" id="PF01523">
    <property type="entry name" value="PmbA_TldD_1st"/>
    <property type="match status" value="1"/>
</dbReference>
<dbReference type="EMBL" id="CP001146">
    <property type="protein sequence ID" value="ACI18595.1"/>
    <property type="molecule type" value="Genomic_DNA"/>
</dbReference>
<feature type="domain" description="Metalloprotease TldD/E central" evidence="7">
    <location>
        <begin position="122"/>
        <end position="218"/>
    </location>
</feature>
<dbReference type="STRING" id="309799.DICTH_0404"/>
<protein>
    <submittedName>
        <fullName evidence="8">TldD</fullName>
    </submittedName>
</protein>
<evidence type="ECO:0000256" key="1">
    <source>
        <dbReference type="ARBA" id="ARBA00005836"/>
    </source>
</evidence>
<dbReference type="InterPro" id="IPR036059">
    <property type="entry name" value="TldD/PmbA_sf"/>
</dbReference>